<sequence length="51" mass="6232">MIYGFFHIIRFLCRISQLIFLCWCFNPTTSSHLCISHKTYFKVNIRFKSRI</sequence>
<name>A0A3P8D9Q2_9TREM</name>
<reference evidence="1 2" key="1">
    <citation type="submission" date="2018-11" db="EMBL/GenBank/DDBJ databases">
        <authorList>
            <consortium name="Pathogen Informatics"/>
        </authorList>
    </citation>
    <scope>NUCLEOTIDE SEQUENCE [LARGE SCALE GENOMIC DNA]</scope>
    <source>
        <strain>Denwood</strain>
        <strain evidence="2">Zambia</strain>
    </source>
</reference>
<gene>
    <name evidence="1" type="ORF">SMTD_LOCUS3603</name>
</gene>
<protein>
    <submittedName>
        <fullName evidence="1">Uncharacterized protein</fullName>
    </submittedName>
</protein>
<evidence type="ECO:0000313" key="2">
    <source>
        <dbReference type="Proteomes" id="UP000269396"/>
    </source>
</evidence>
<evidence type="ECO:0000313" key="1">
    <source>
        <dbReference type="EMBL" id="VDO97268.1"/>
    </source>
</evidence>
<proteinExistence type="predicted"/>
<dbReference type="AlphaFoldDB" id="A0A3P8D9Q2"/>
<dbReference type="EMBL" id="UZAL01006988">
    <property type="protein sequence ID" value="VDO97268.1"/>
    <property type="molecule type" value="Genomic_DNA"/>
</dbReference>
<keyword evidence="2" id="KW-1185">Reference proteome</keyword>
<dbReference type="Proteomes" id="UP000269396">
    <property type="component" value="Unassembled WGS sequence"/>
</dbReference>
<accession>A0A3P8D9Q2</accession>
<organism evidence="1 2">
    <name type="scientific">Schistosoma mattheei</name>
    <dbReference type="NCBI Taxonomy" id="31246"/>
    <lineage>
        <taxon>Eukaryota</taxon>
        <taxon>Metazoa</taxon>
        <taxon>Spiralia</taxon>
        <taxon>Lophotrochozoa</taxon>
        <taxon>Platyhelminthes</taxon>
        <taxon>Trematoda</taxon>
        <taxon>Digenea</taxon>
        <taxon>Strigeidida</taxon>
        <taxon>Schistosomatoidea</taxon>
        <taxon>Schistosomatidae</taxon>
        <taxon>Schistosoma</taxon>
    </lineage>
</organism>